<dbReference type="PANTHER" id="PTHR31676">
    <property type="entry name" value="T31J12.3 PROTEIN-RELATED"/>
    <property type="match status" value="1"/>
</dbReference>
<protein>
    <submittedName>
        <fullName evidence="2">Transmembrane protein, putative</fullName>
    </submittedName>
</protein>
<dbReference type="EMBL" id="BJWL01000235">
    <property type="protein sequence ID" value="GFS35621.1"/>
    <property type="molecule type" value="Genomic_DNA"/>
</dbReference>
<dbReference type="PANTHER" id="PTHR31676:SF76">
    <property type="entry name" value="OS05G0362300 PROTEIN"/>
    <property type="match status" value="1"/>
</dbReference>
<gene>
    <name evidence="2" type="ORF">Acr_00g0041010</name>
</gene>
<sequence>MDLSFNHAPFTCLVLLFLSTAADEASSAYQLLQQFDFPIGLLPKGAMGYELNNATGDFEAYLGDGACSFSLEGSYELKYKSTIKGKISKDKLTKLEGVSVKVVVMWMNIVEVQRRGEHLQFSVGIASANFPVVNFEECPQCHSLRLRHRSHHSLKIAVCGWRRQPDDVLGYQLDTSTGKFKANLNGSCSFTISDYRLKYKSTITGVISKEKLKSLKGISVQVLFLWLNIAEVIIDGDELELSIGIASTDFPVDSFVESPQCGCGFDCVSGRRKDLKLAGFNRFVSYFLD</sequence>
<organism evidence="2 3">
    <name type="scientific">Actinidia rufa</name>
    <dbReference type="NCBI Taxonomy" id="165716"/>
    <lineage>
        <taxon>Eukaryota</taxon>
        <taxon>Viridiplantae</taxon>
        <taxon>Streptophyta</taxon>
        <taxon>Embryophyta</taxon>
        <taxon>Tracheophyta</taxon>
        <taxon>Spermatophyta</taxon>
        <taxon>Magnoliopsida</taxon>
        <taxon>eudicotyledons</taxon>
        <taxon>Gunneridae</taxon>
        <taxon>Pentapetalae</taxon>
        <taxon>asterids</taxon>
        <taxon>Ericales</taxon>
        <taxon>Actinidiaceae</taxon>
        <taxon>Actinidia</taxon>
    </lineage>
</organism>
<keyword evidence="1" id="KW-0732">Signal</keyword>
<dbReference type="SUPFAM" id="SSF141562">
    <property type="entry name" value="At5g01610-like"/>
    <property type="match status" value="2"/>
</dbReference>
<evidence type="ECO:0000313" key="2">
    <source>
        <dbReference type="EMBL" id="GFS35621.1"/>
    </source>
</evidence>
<dbReference type="InterPro" id="IPR036758">
    <property type="entry name" value="At5g01610-like"/>
</dbReference>
<dbReference type="AlphaFoldDB" id="A0A7J0DHW4"/>
<dbReference type="Proteomes" id="UP000585474">
    <property type="component" value="Unassembled WGS sequence"/>
</dbReference>
<feature type="signal peptide" evidence="1">
    <location>
        <begin position="1"/>
        <end position="27"/>
    </location>
</feature>
<dbReference type="Gene3D" id="2.30.240.10">
    <property type="entry name" value="At5g01610-like"/>
    <property type="match status" value="2"/>
</dbReference>
<accession>A0A7J0DHW4</accession>
<feature type="chain" id="PRO_5029608107" evidence="1">
    <location>
        <begin position="28"/>
        <end position="289"/>
    </location>
</feature>
<evidence type="ECO:0000313" key="3">
    <source>
        <dbReference type="Proteomes" id="UP000585474"/>
    </source>
</evidence>
<comment type="caution">
    <text evidence="2">The sequence shown here is derived from an EMBL/GenBank/DDBJ whole genome shotgun (WGS) entry which is preliminary data.</text>
</comment>
<keyword evidence="2" id="KW-0472">Membrane</keyword>
<keyword evidence="2" id="KW-0812">Transmembrane</keyword>
<reference evidence="3" key="1">
    <citation type="submission" date="2019-07" db="EMBL/GenBank/DDBJ databases">
        <title>De Novo Assembly of kiwifruit Actinidia rufa.</title>
        <authorList>
            <person name="Sugita-Konishi S."/>
            <person name="Sato K."/>
            <person name="Mori E."/>
            <person name="Abe Y."/>
            <person name="Kisaki G."/>
            <person name="Hamano K."/>
            <person name="Suezawa K."/>
            <person name="Otani M."/>
            <person name="Fukuda T."/>
            <person name="Manabe T."/>
            <person name="Gomi K."/>
            <person name="Tabuchi M."/>
            <person name="Akimitsu K."/>
            <person name="Kataoka I."/>
        </authorList>
    </citation>
    <scope>NUCLEOTIDE SEQUENCE [LARGE SCALE GENOMIC DNA]</scope>
    <source>
        <strain evidence="3">cv. Fuchu</strain>
    </source>
</reference>
<keyword evidence="3" id="KW-1185">Reference proteome</keyword>
<name>A0A7J0DHW4_9ERIC</name>
<dbReference type="InterPro" id="IPR007493">
    <property type="entry name" value="DUF538"/>
</dbReference>
<evidence type="ECO:0000256" key="1">
    <source>
        <dbReference type="SAM" id="SignalP"/>
    </source>
</evidence>
<dbReference type="Pfam" id="PF04398">
    <property type="entry name" value="DUF538"/>
    <property type="match status" value="2"/>
</dbReference>
<dbReference type="OrthoDB" id="1657436at2759"/>
<proteinExistence type="predicted"/>